<sequence length="265" mass="29355">MNAAEPKSPANNESLTMRIKKKIPKPSAKRPPLYFIGYRGTAPGFDELTTWYNREYGGPLTIQPEAGAPESWQANHGPWSAHVVMPLPATHTADIMKNLAWEHDQMGAIAPTLMPNRDMPDLVLFAARLARGLTLLTQGTAYDVTTQAYVNPSDWQNRTMTSFLADDHVAIVHDDQTKPDHIWCHTMGLSKFGLDEIETFYGKGLPESAAKDLLTESATELLRVGQSPKVGTAFRLPLLGRTIRIVNYRTAAPTGRMIGFRELQG</sequence>
<proteinExistence type="predicted"/>
<evidence type="ECO:0000313" key="2">
    <source>
        <dbReference type="Proteomes" id="UP000248168"/>
    </source>
</evidence>
<evidence type="ECO:0000313" key="1">
    <source>
        <dbReference type="EMBL" id="SPP64939.1"/>
    </source>
</evidence>
<organism evidence="1 2">
    <name type="scientific">Nitrospira lenta</name>
    <dbReference type="NCBI Taxonomy" id="1436998"/>
    <lineage>
        <taxon>Bacteria</taxon>
        <taxon>Pseudomonadati</taxon>
        <taxon>Nitrospirota</taxon>
        <taxon>Nitrospiria</taxon>
        <taxon>Nitrospirales</taxon>
        <taxon>Nitrospiraceae</taxon>
        <taxon>Nitrospira</taxon>
    </lineage>
</organism>
<dbReference type="InParanoid" id="A0A330LDD9"/>
<gene>
    <name evidence="1" type="ORF">NITLEN_20579</name>
</gene>
<evidence type="ECO:0008006" key="3">
    <source>
        <dbReference type="Google" id="ProtNLM"/>
    </source>
</evidence>
<name>A0A330LDD9_9BACT</name>
<protein>
    <recommendedName>
        <fullName evidence="3">DUF4261 domain-containing protein</fullName>
    </recommendedName>
</protein>
<dbReference type="AlphaFoldDB" id="A0A330LDD9"/>
<keyword evidence="2" id="KW-1185">Reference proteome</keyword>
<dbReference type="EMBL" id="OUNR01000012">
    <property type="protein sequence ID" value="SPP64939.1"/>
    <property type="molecule type" value="Genomic_DNA"/>
</dbReference>
<accession>A0A330LDD9</accession>
<dbReference type="Proteomes" id="UP000248168">
    <property type="component" value="Unassembled WGS sequence"/>
</dbReference>
<reference evidence="2" key="1">
    <citation type="submission" date="2018-04" db="EMBL/GenBank/DDBJ databases">
        <authorList>
            <person name="Lucker S."/>
            <person name="Sakoula D."/>
        </authorList>
    </citation>
    <scope>NUCLEOTIDE SEQUENCE [LARGE SCALE GENOMIC DNA]</scope>
</reference>